<dbReference type="CDD" id="cd03139">
    <property type="entry name" value="GATase1_PfpI_2"/>
    <property type="match status" value="1"/>
</dbReference>
<dbReference type="Gene3D" id="3.40.50.880">
    <property type="match status" value="1"/>
</dbReference>
<evidence type="ECO:0000259" key="2">
    <source>
        <dbReference type="Pfam" id="PF08787"/>
    </source>
</evidence>
<dbReference type="AlphaFoldDB" id="A0A9P5C5G2"/>
<evidence type="ECO:0000313" key="3">
    <source>
        <dbReference type="EMBL" id="KAF3045141.1"/>
    </source>
</evidence>
<dbReference type="Pfam" id="PF01965">
    <property type="entry name" value="DJ-1_PfpI"/>
    <property type="match status" value="1"/>
</dbReference>
<feature type="domain" description="Alginate lyase 2" evidence="2">
    <location>
        <begin position="201"/>
        <end position="344"/>
    </location>
</feature>
<protein>
    <recommendedName>
        <fullName evidence="5">DJ-1/PfpI domain-containing protein</fullName>
    </recommendedName>
</protein>
<comment type="caution">
    <text evidence="3">The sequence shown here is derived from an EMBL/GenBank/DDBJ whole genome shotgun (WGS) entry which is preliminary data.</text>
</comment>
<dbReference type="PANTHER" id="PTHR43130">
    <property type="entry name" value="ARAC-FAMILY TRANSCRIPTIONAL REGULATOR"/>
    <property type="match status" value="1"/>
</dbReference>
<reference evidence="3" key="1">
    <citation type="submission" date="2019-04" db="EMBL/GenBank/DDBJ databases">
        <title>Sequencing of skin fungus with MAO and IRED activity.</title>
        <authorList>
            <person name="Marsaioli A.J."/>
            <person name="Bonatto J.M.C."/>
            <person name="Reis Junior O."/>
        </authorList>
    </citation>
    <scope>NUCLEOTIDE SEQUENCE</scope>
    <source>
        <strain evidence="3">28M1</strain>
    </source>
</reference>
<evidence type="ECO:0000313" key="4">
    <source>
        <dbReference type="Proteomes" id="UP000758155"/>
    </source>
</evidence>
<organism evidence="3 4">
    <name type="scientific">Didymella heteroderae</name>
    <dbReference type="NCBI Taxonomy" id="1769908"/>
    <lineage>
        <taxon>Eukaryota</taxon>
        <taxon>Fungi</taxon>
        <taxon>Dikarya</taxon>
        <taxon>Ascomycota</taxon>
        <taxon>Pezizomycotina</taxon>
        <taxon>Dothideomycetes</taxon>
        <taxon>Pleosporomycetidae</taxon>
        <taxon>Pleosporales</taxon>
        <taxon>Pleosporineae</taxon>
        <taxon>Didymellaceae</taxon>
        <taxon>Didymella</taxon>
    </lineage>
</organism>
<dbReference type="SUPFAM" id="SSF52317">
    <property type="entry name" value="Class I glutamine amidotransferase-like"/>
    <property type="match status" value="1"/>
</dbReference>
<dbReference type="InterPro" id="IPR002818">
    <property type="entry name" value="DJ-1/PfpI"/>
</dbReference>
<dbReference type="InterPro" id="IPR029062">
    <property type="entry name" value="Class_I_gatase-like"/>
</dbReference>
<dbReference type="InterPro" id="IPR052158">
    <property type="entry name" value="INH-QAR"/>
</dbReference>
<sequence>MSTTKLPKNFGVVLFPGFQLLDVCGPLDALNVLSNSHALNLSILAATRDPVGTQHLAQDQQGSYFNQSIVPTHSFDEAPKDLEVLIIPGGLGNRSDENMKPVVEYLTSLGLSSSPQKDLRADLKWILTVCTGSEILARTGALNGKKATTNKRAFNQVKEKYPKVNWVTKARWVVDKEFWTSSGISAGIDLTFAWMSEVFGEETAQSWNPRNNVNSLKVKLSVPKPDDSKYRTVIGQVKVDDSVSKKPVAELFYNRAGILTIGVSQILDVSSLKMTEVDQIEVGESFGYKLRYEGGKLTVQIDDEEKKVVSTGRLSCPMSYFKVGNYNQGNEPSEVVLYDIVVQHG</sequence>
<name>A0A9P5C5G2_9PLEO</name>
<dbReference type="InterPro" id="IPR013320">
    <property type="entry name" value="ConA-like_dom_sf"/>
</dbReference>
<gene>
    <name evidence="3" type="ORF">E8E12_009863</name>
</gene>
<evidence type="ECO:0008006" key="5">
    <source>
        <dbReference type="Google" id="ProtNLM"/>
    </source>
</evidence>
<dbReference type="Gene3D" id="2.60.120.200">
    <property type="match status" value="1"/>
</dbReference>
<dbReference type="SUPFAM" id="SSF49899">
    <property type="entry name" value="Concanavalin A-like lectins/glucanases"/>
    <property type="match status" value="1"/>
</dbReference>
<dbReference type="EMBL" id="SWKV01000007">
    <property type="protein sequence ID" value="KAF3045141.1"/>
    <property type="molecule type" value="Genomic_DNA"/>
</dbReference>
<dbReference type="Pfam" id="PF08787">
    <property type="entry name" value="Alginate_lyase2"/>
    <property type="match status" value="1"/>
</dbReference>
<evidence type="ECO:0000259" key="1">
    <source>
        <dbReference type="Pfam" id="PF01965"/>
    </source>
</evidence>
<dbReference type="OrthoDB" id="543156at2759"/>
<dbReference type="Proteomes" id="UP000758155">
    <property type="component" value="Unassembled WGS sequence"/>
</dbReference>
<dbReference type="InterPro" id="IPR014895">
    <property type="entry name" value="Alginate_lyase_2"/>
</dbReference>
<dbReference type="PANTHER" id="PTHR43130:SF15">
    <property type="entry name" value="THIJ_PFPI FAMILY PROTEIN (AFU_ORTHOLOGUE AFUA_5G14240)"/>
    <property type="match status" value="1"/>
</dbReference>
<accession>A0A9P5C5G2</accession>
<feature type="domain" description="DJ-1/PfpI" evidence="1">
    <location>
        <begin position="12"/>
        <end position="195"/>
    </location>
</feature>
<proteinExistence type="predicted"/>
<keyword evidence="4" id="KW-1185">Reference proteome</keyword>